<evidence type="ECO:0000256" key="6">
    <source>
        <dbReference type="ARBA" id="ARBA00022960"/>
    </source>
</evidence>
<dbReference type="AlphaFoldDB" id="A0A6I6DCN1"/>
<evidence type="ECO:0000256" key="3">
    <source>
        <dbReference type="ARBA" id="ARBA00022676"/>
    </source>
</evidence>
<evidence type="ECO:0000256" key="2">
    <source>
        <dbReference type="ARBA" id="ARBA00005992"/>
    </source>
</evidence>
<keyword evidence="3" id="KW-0328">Glycosyltransferase</keyword>
<dbReference type="PANTHER" id="PTHR30582">
    <property type="entry name" value="L,D-TRANSPEPTIDASE"/>
    <property type="match status" value="1"/>
</dbReference>
<dbReference type="CDD" id="cd16913">
    <property type="entry name" value="YkuD_like"/>
    <property type="match status" value="1"/>
</dbReference>
<evidence type="ECO:0000256" key="7">
    <source>
        <dbReference type="ARBA" id="ARBA00022984"/>
    </source>
</evidence>
<evidence type="ECO:0000256" key="4">
    <source>
        <dbReference type="ARBA" id="ARBA00022679"/>
    </source>
</evidence>
<dbReference type="GO" id="GO:0008360">
    <property type="term" value="P:regulation of cell shape"/>
    <property type="evidence" value="ECO:0007669"/>
    <property type="project" value="UniProtKB-UniRule"/>
</dbReference>
<dbReference type="InterPro" id="IPR038063">
    <property type="entry name" value="Transpep_catalytic_dom"/>
</dbReference>
<dbReference type="InterPro" id="IPR005490">
    <property type="entry name" value="LD_TPept_cat_dom"/>
</dbReference>
<dbReference type="Gene3D" id="2.40.440.10">
    <property type="entry name" value="L,D-transpeptidase catalytic domain-like"/>
    <property type="match status" value="1"/>
</dbReference>
<organism evidence="11 12">
    <name type="scientific">Candidatus Syntrophocurvum alkaliphilum</name>
    <dbReference type="NCBI Taxonomy" id="2293317"/>
    <lineage>
        <taxon>Bacteria</taxon>
        <taxon>Bacillati</taxon>
        <taxon>Bacillota</taxon>
        <taxon>Clostridia</taxon>
        <taxon>Eubacteriales</taxon>
        <taxon>Syntrophomonadaceae</taxon>
        <taxon>Candidatus Syntrophocurvum</taxon>
    </lineage>
</organism>
<dbReference type="OrthoDB" id="9787225at2"/>
<name>A0A6I6DCN1_9FIRM</name>
<dbReference type="SUPFAM" id="SSF47090">
    <property type="entry name" value="PGBD-like"/>
    <property type="match status" value="2"/>
</dbReference>
<dbReference type="GO" id="GO:0018104">
    <property type="term" value="P:peptidoglycan-protein cross-linking"/>
    <property type="evidence" value="ECO:0007669"/>
    <property type="project" value="TreeGrafter"/>
</dbReference>
<dbReference type="PANTHER" id="PTHR30582:SF24">
    <property type="entry name" value="L,D-TRANSPEPTIDASE ERFK_SRFK-RELATED"/>
    <property type="match status" value="1"/>
</dbReference>
<gene>
    <name evidence="11" type="ORF">SYNTR_1396</name>
</gene>
<evidence type="ECO:0000256" key="8">
    <source>
        <dbReference type="ARBA" id="ARBA00023316"/>
    </source>
</evidence>
<evidence type="ECO:0000259" key="10">
    <source>
        <dbReference type="PROSITE" id="PS52029"/>
    </source>
</evidence>
<dbReference type="Pfam" id="PF03734">
    <property type="entry name" value="YkuD"/>
    <property type="match status" value="1"/>
</dbReference>
<dbReference type="GO" id="GO:0071555">
    <property type="term" value="P:cell wall organization"/>
    <property type="evidence" value="ECO:0007669"/>
    <property type="project" value="UniProtKB-UniRule"/>
</dbReference>
<dbReference type="Proteomes" id="UP000426444">
    <property type="component" value="Chromosome"/>
</dbReference>
<dbReference type="InterPro" id="IPR002477">
    <property type="entry name" value="Peptidoglycan-bd-like"/>
</dbReference>
<protein>
    <submittedName>
        <fullName evidence="11">L,D-transpeptidase</fullName>
    </submittedName>
</protein>
<keyword evidence="8 9" id="KW-0961">Cell wall biogenesis/degradation</keyword>
<dbReference type="InterPro" id="IPR050979">
    <property type="entry name" value="LD-transpeptidase"/>
</dbReference>
<reference evidence="12" key="1">
    <citation type="journal article" date="2019" name="Microbiology">
        <title>Complete Genome Sequence of an Uncultured Bacterium of the Candidate Phylum Bipolaricaulota.</title>
        <authorList>
            <person name="Kadnikov V.V."/>
            <person name="Mardanov A.V."/>
            <person name="Beletsky A.V."/>
            <person name="Frank Y.A."/>
            <person name="Karnachuk O.V."/>
            <person name="Ravin N.V."/>
        </authorList>
    </citation>
    <scope>NUCLEOTIDE SEQUENCE [LARGE SCALE GENOMIC DNA]</scope>
</reference>
<dbReference type="Gene3D" id="1.10.101.10">
    <property type="entry name" value="PGBD-like superfamily/PGBD"/>
    <property type="match status" value="2"/>
</dbReference>
<dbReference type="GO" id="GO:0016757">
    <property type="term" value="F:glycosyltransferase activity"/>
    <property type="evidence" value="ECO:0007669"/>
    <property type="project" value="UniProtKB-KW"/>
</dbReference>
<dbReference type="GO" id="GO:0071972">
    <property type="term" value="F:peptidoglycan L,D-transpeptidase activity"/>
    <property type="evidence" value="ECO:0007669"/>
    <property type="project" value="TreeGrafter"/>
</dbReference>
<keyword evidence="4" id="KW-0808">Transferase</keyword>
<feature type="active site" description="Nucleophile" evidence="9">
    <location>
        <position position="175"/>
    </location>
</feature>
<feature type="active site" description="Proton donor/acceptor" evidence="9">
    <location>
        <position position="159"/>
    </location>
</feature>
<keyword evidence="7 9" id="KW-0573">Peptidoglycan synthesis</keyword>
<dbReference type="EMBL" id="CP046457">
    <property type="protein sequence ID" value="QGT99989.1"/>
    <property type="molecule type" value="Genomic_DNA"/>
</dbReference>
<dbReference type="InterPro" id="IPR036365">
    <property type="entry name" value="PGBD-like_sf"/>
</dbReference>
<comment type="similarity">
    <text evidence="2">Belongs to the YkuD family.</text>
</comment>
<evidence type="ECO:0000313" key="11">
    <source>
        <dbReference type="EMBL" id="QGT99989.1"/>
    </source>
</evidence>
<keyword evidence="12" id="KW-1185">Reference proteome</keyword>
<keyword evidence="6 9" id="KW-0133">Cell shape</keyword>
<dbReference type="KEGG" id="salq:SYNTR_1396"/>
<dbReference type="SUPFAM" id="SSF141523">
    <property type="entry name" value="L,D-transpeptidase catalytic domain-like"/>
    <property type="match status" value="1"/>
</dbReference>
<sequence length="282" mass="31462">MIYASRFLRLSQGLMRGPDVLHLQEGLRILGYYNGSLDSIFGPKTHTAVLDFQKAMNLNANGIVGPETWHKLNTNTSFNALNITQQSESKPHISIDVVKKRLSYNHEETSKSYPVAVGKPSTPSPLGNWLIIEKIVDPGGPFGARWMRLSVPWGGYGIHGTNNPNSIGTAASHGCIRMYNEDVIELYDMTPIGTTVNIFGNAYTSRTLSRGDRGTDVKEVQKMLNKLGYYKYKIDGIFGRFTQEAVIRFQRNKKLKQDGIVGPITLEALQKYYDQATNDTSP</sequence>
<dbReference type="InterPro" id="IPR036366">
    <property type="entry name" value="PGBDSf"/>
</dbReference>
<evidence type="ECO:0000256" key="1">
    <source>
        <dbReference type="ARBA" id="ARBA00004752"/>
    </source>
</evidence>
<comment type="pathway">
    <text evidence="1 9">Cell wall biogenesis; peptidoglycan biosynthesis.</text>
</comment>
<dbReference type="Pfam" id="PF01471">
    <property type="entry name" value="PG_binding_1"/>
    <property type="match status" value="2"/>
</dbReference>
<evidence type="ECO:0000256" key="9">
    <source>
        <dbReference type="PROSITE-ProRule" id="PRU01373"/>
    </source>
</evidence>
<dbReference type="GO" id="GO:0005576">
    <property type="term" value="C:extracellular region"/>
    <property type="evidence" value="ECO:0007669"/>
    <property type="project" value="TreeGrafter"/>
</dbReference>
<dbReference type="PROSITE" id="PS52029">
    <property type="entry name" value="LD_TPASE"/>
    <property type="match status" value="1"/>
</dbReference>
<accession>A0A6I6DCN1</accession>
<evidence type="ECO:0000313" key="12">
    <source>
        <dbReference type="Proteomes" id="UP000426444"/>
    </source>
</evidence>
<proteinExistence type="inferred from homology"/>
<evidence type="ECO:0000256" key="5">
    <source>
        <dbReference type="ARBA" id="ARBA00022801"/>
    </source>
</evidence>
<dbReference type="UniPathway" id="UPA00219"/>
<feature type="domain" description="L,D-TPase catalytic" evidence="10">
    <location>
        <begin position="91"/>
        <end position="199"/>
    </location>
</feature>
<dbReference type="RefSeq" id="WP_156203827.1">
    <property type="nucleotide sequence ID" value="NZ_CP046457.1"/>
</dbReference>
<keyword evidence="5" id="KW-0378">Hydrolase</keyword>